<evidence type="ECO:0000259" key="5">
    <source>
        <dbReference type="Pfam" id="PF08434"/>
    </source>
</evidence>
<proteinExistence type="predicted"/>
<protein>
    <submittedName>
        <fullName evidence="6">Uncharacterized protein</fullName>
    </submittedName>
</protein>
<name>A0A9P0G9I9_9CUCU</name>
<keyword evidence="3" id="KW-0732">Signal</keyword>
<sequence>MCPQFFIVLLFGLCGALELRNGAYEDLVIKVSDNVPQNDCTMILNNIEKTLTSASQYLFSALDSRAYLRSATVLLPTSWPDSCVASSVLSSSGEVSDITVLPNDPVRGSIWTQQSLGCGQPGDQIYLGYEELLKKNNNLGRKLVREFAKYRFGVFDEDGYYNDPIYPICYLDDQTKQVKVTGCSDLPIKENGICTDKHAVYNLTKMVDEKARSSIMFAPEIPSVSMFCDEGNHNRLAPTKHNFFCERRSVLDVIINHKDFTKNSQASPNGNQITDTTPRIIYKKQNITRYVFVIENSKDMMQRESWSYLRLAMRQWARYVLPDNTEIGMVLSDPTQSIRALNIVPVKVNGYDRFGNNNRDKFYSAIPYTPSESMLKVCLHCAITEAMNMLKEKTKSDGAANNVIVVIATGMTVDNQMKTTIDALKKFKIKVATINYPDVLRQNTLSLLSTETGGSDYTVFEEKLNVDTTLLTTYFELHNVLYDIVMKFSLRNQIELPMEIHRKIITDDGRTSITGSFMLEPNMGEPAQFTFYTHNTITPLIKGLKLISPSQQVFTARNDRLIDFKMITLNSNISETGTWTYIIEPYPGNPQPHFIQVMATPRSLFSPVVRVDFKMHRNIPGGPLLLLAELKYGDLPILGAKVDVTVTKPGTNGSLPLRSKIELLDTGSGDPDVTKGDGIYTRYFSASEWGPGLYNFEIKASDNGNSWFSTSKREGEPCCGSSISSNAVQPLAPFQRSLAKQTIIITAEDIATANQVIAGRIGDVKVQILPEDLKARLSWTSPDMGGDSVSHYEIRYANTVLDIMEKFETKASTWDFGQPFPLSPGSETTFTLDFNQKKDLLDQTLYFAIKSYSKTVNNISGPISNWVRVLVASPPPPPTVPPVHSSNDNSYWPNNVNSLDIETAGPNITKSMPIGLELILPVVTGLIILVILLILYFYFCIIKRKHKDNAKSLKANAINKDNLNSTITIVPSSPQNNSNSSSQTYVGQDVPDPHQIGLPVNNYGYEDDTKKRYSLVNQQEQQLIEELKHHQQQRDNNYEGVSVISNNTINRNQILSPYNSWSASQLLHEHERRRSPMMDGNMSQEQIMNHQGLMLNEEQMSNVDHMSLNGHQILEPYSQSHMPPPVPPLPVFGDNRYPPNYEVYDVHPSMHVHPIYQSMHRREPFNQSLQGSLSSVNSGEKKRRNVTMV</sequence>
<evidence type="ECO:0000313" key="6">
    <source>
        <dbReference type="EMBL" id="CAH1107269.1"/>
    </source>
</evidence>
<organism evidence="6 7">
    <name type="scientific">Psylliodes chrysocephalus</name>
    <dbReference type="NCBI Taxonomy" id="3402493"/>
    <lineage>
        <taxon>Eukaryota</taxon>
        <taxon>Metazoa</taxon>
        <taxon>Ecdysozoa</taxon>
        <taxon>Arthropoda</taxon>
        <taxon>Hexapoda</taxon>
        <taxon>Insecta</taxon>
        <taxon>Pterygota</taxon>
        <taxon>Neoptera</taxon>
        <taxon>Endopterygota</taxon>
        <taxon>Coleoptera</taxon>
        <taxon>Polyphaga</taxon>
        <taxon>Cucujiformia</taxon>
        <taxon>Chrysomeloidea</taxon>
        <taxon>Chrysomelidae</taxon>
        <taxon>Galerucinae</taxon>
        <taxon>Alticini</taxon>
        <taxon>Psylliodes</taxon>
    </lineage>
</organism>
<keyword evidence="2" id="KW-0812">Transmembrane</keyword>
<dbReference type="Pfam" id="PF08434">
    <property type="entry name" value="CLCA"/>
    <property type="match status" value="1"/>
</dbReference>
<dbReference type="Pfam" id="PF00092">
    <property type="entry name" value="VWA"/>
    <property type="match status" value="1"/>
</dbReference>
<keyword evidence="2" id="KW-1133">Transmembrane helix</keyword>
<feature type="chain" id="PRO_5040114261" evidence="3">
    <location>
        <begin position="17"/>
        <end position="1189"/>
    </location>
</feature>
<feature type="domain" description="Calcium-activated chloride channel N-terminal" evidence="5">
    <location>
        <begin position="18"/>
        <end position="263"/>
    </location>
</feature>
<dbReference type="AlphaFoldDB" id="A0A9P0G9I9"/>
<dbReference type="GO" id="GO:0032991">
    <property type="term" value="C:protein-containing complex"/>
    <property type="evidence" value="ECO:0007669"/>
    <property type="project" value="UniProtKB-ARBA"/>
</dbReference>
<feature type="transmembrane region" description="Helical" evidence="2">
    <location>
        <begin position="918"/>
        <end position="941"/>
    </location>
</feature>
<dbReference type="Gene3D" id="3.40.50.410">
    <property type="entry name" value="von Willebrand factor, type A domain"/>
    <property type="match status" value="1"/>
</dbReference>
<feature type="region of interest" description="Disordered" evidence="1">
    <location>
        <begin position="1166"/>
        <end position="1189"/>
    </location>
</feature>
<reference evidence="6" key="1">
    <citation type="submission" date="2022-01" db="EMBL/GenBank/DDBJ databases">
        <authorList>
            <person name="King R."/>
        </authorList>
    </citation>
    <scope>NUCLEOTIDE SEQUENCE</scope>
</reference>
<dbReference type="InterPro" id="IPR013642">
    <property type="entry name" value="CLCA_N"/>
</dbReference>
<keyword evidence="7" id="KW-1185">Reference proteome</keyword>
<dbReference type="InterPro" id="IPR036465">
    <property type="entry name" value="vWFA_dom_sf"/>
</dbReference>
<feature type="signal peptide" evidence="3">
    <location>
        <begin position="1"/>
        <end position="16"/>
    </location>
</feature>
<dbReference type="SUPFAM" id="SSF53300">
    <property type="entry name" value="vWA-like"/>
    <property type="match status" value="1"/>
</dbReference>
<evidence type="ECO:0000313" key="7">
    <source>
        <dbReference type="Proteomes" id="UP001153636"/>
    </source>
</evidence>
<dbReference type="Proteomes" id="UP001153636">
    <property type="component" value="Chromosome 20"/>
</dbReference>
<dbReference type="OrthoDB" id="687730at2759"/>
<evidence type="ECO:0000256" key="1">
    <source>
        <dbReference type="SAM" id="MobiDB-lite"/>
    </source>
</evidence>
<feature type="compositionally biased region" description="Polar residues" evidence="1">
    <location>
        <begin position="1166"/>
        <end position="1178"/>
    </location>
</feature>
<keyword evidence="2" id="KW-0472">Membrane</keyword>
<feature type="domain" description="VWFA" evidence="4">
    <location>
        <begin position="291"/>
        <end position="460"/>
    </location>
</feature>
<dbReference type="EMBL" id="OV651832">
    <property type="protein sequence ID" value="CAH1107269.1"/>
    <property type="molecule type" value="Genomic_DNA"/>
</dbReference>
<gene>
    <name evidence="6" type="ORF">PSYICH_LOCUS7900</name>
</gene>
<accession>A0A9P0G9I9</accession>
<evidence type="ECO:0000256" key="2">
    <source>
        <dbReference type="SAM" id="Phobius"/>
    </source>
</evidence>
<evidence type="ECO:0000259" key="4">
    <source>
        <dbReference type="Pfam" id="PF00092"/>
    </source>
</evidence>
<evidence type="ECO:0000256" key="3">
    <source>
        <dbReference type="SAM" id="SignalP"/>
    </source>
</evidence>
<dbReference type="InterPro" id="IPR002035">
    <property type="entry name" value="VWF_A"/>
</dbReference>